<dbReference type="InterPro" id="IPR050196">
    <property type="entry name" value="Cytochrome_P450_Monoox"/>
</dbReference>
<comment type="similarity">
    <text evidence="1">Belongs to the cytochrome P450 family.</text>
</comment>
<dbReference type="InterPro" id="IPR002401">
    <property type="entry name" value="Cyt_P450_E_grp-I"/>
</dbReference>
<keyword evidence="4" id="KW-0560">Oxidoreductase</keyword>
<proteinExistence type="inferred from homology"/>
<dbReference type="Gene3D" id="1.10.630.10">
    <property type="entry name" value="Cytochrome P450"/>
    <property type="match status" value="1"/>
</dbReference>
<feature type="signal peptide" evidence="9">
    <location>
        <begin position="1"/>
        <end position="24"/>
    </location>
</feature>
<keyword evidence="3 7" id="KW-0479">Metal-binding</keyword>
<gene>
    <name evidence="10" type="ORF">HFQ381_LOCUS8379</name>
</gene>
<dbReference type="GO" id="GO:0020037">
    <property type="term" value="F:heme binding"/>
    <property type="evidence" value="ECO:0007669"/>
    <property type="project" value="InterPro"/>
</dbReference>
<dbReference type="Pfam" id="PF00067">
    <property type="entry name" value="p450"/>
    <property type="match status" value="1"/>
</dbReference>
<evidence type="ECO:0000256" key="7">
    <source>
        <dbReference type="PIRSR" id="PIRSR602401-1"/>
    </source>
</evidence>
<dbReference type="CDD" id="cd00302">
    <property type="entry name" value="cytochrome_P450"/>
    <property type="match status" value="1"/>
</dbReference>
<keyword evidence="8" id="KW-0812">Transmembrane</keyword>
<dbReference type="GO" id="GO:0016705">
    <property type="term" value="F:oxidoreductase activity, acting on paired donors, with incorporation or reduction of molecular oxygen"/>
    <property type="evidence" value="ECO:0007669"/>
    <property type="project" value="InterPro"/>
</dbReference>
<dbReference type="PRINTS" id="PR00385">
    <property type="entry name" value="P450"/>
</dbReference>
<dbReference type="AlphaFoldDB" id="A0A820CFD9"/>
<dbReference type="SUPFAM" id="SSF48264">
    <property type="entry name" value="Cytochrome P450"/>
    <property type="match status" value="1"/>
</dbReference>
<sequence length="716" mass="79574">MRSLIEIIQNKFILIIILSTIIRAQYPCSCSCCVGSNCQSCIISYAYAPSCTATSCLQVCSARYYQCAANAPYGQASGTCLSATTITPLSGPYSCRCDCCNLNSSSSCAPALVGYTTAYSCSTGSCSISCNSQYPLLCVSNQNGQTQGTCQGPSMTTTSTTTTGAWLGNACSCYCCQSGPYCLPTINVGNTSSPYCSMYACTQACQAQYPSLCPSTPYFGRTNVLYFYVKRAFFTLYGSILGLQPQFIVGNLLQTGIIGQNAPMNIVFLKLKAKFGDIFQFWLGSTRIIVVNCLEDAQHIFTHRQIYDQGDIFVEKLGLVNPNAVLCLRGAKFKRHASIVSPLFRGNKINVHLDAILDCTDKLLMRWRTYNNDLGQVHLNMIEQCQQLTLAIFGVIAFDFDLQTLEDENNSGKNELTRALYIHLEAAMKLIQLPTIIGRIYLFLNPVYRQARTIIDRYLQRMIEQELQESSMVRAERKRTSLIASLVTSLQQDERAEALKTEETKKGLSRAEVMGEMLSFLSAGYSTTAAALVWFIYFMSKYPQVQAKIKRELANYHFQRLSVEDLESLTYLDCVFRELFRLVPPAIGTARTLVMDDRLPATGANLNKGDQVFISFYNLARDSRYWSESIDPEIFDPERFSNDNIKYNNAAASIPFGGGHRQCMGQDLARLELKSICARFMQYVTFGDGGPLLNAGGFKQTDTILPKHIGVTIHVD</sequence>
<comment type="cofactor">
    <cofactor evidence="7">
        <name>heme</name>
        <dbReference type="ChEBI" id="CHEBI:30413"/>
    </cofactor>
</comment>
<dbReference type="PRINTS" id="PR00463">
    <property type="entry name" value="EP450I"/>
</dbReference>
<dbReference type="PANTHER" id="PTHR24291">
    <property type="entry name" value="CYTOCHROME P450 FAMILY 4"/>
    <property type="match status" value="1"/>
</dbReference>
<evidence type="ECO:0000256" key="3">
    <source>
        <dbReference type="ARBA" id="ARBA00022723"/>
    </source>
</evidence>
<keyword evidence="2 7" id="KW-0349">Heme</keyword>
<evidence type="ECO:0000256" key="2">
    <source>
        <dbReference type="ARBA" id="ARBA00022617"/>
    </source>
</evidence>
<dbReference type="Proteomes" id="UP000663851">
    <property type="component" value="Unassembled WGS sequence"/>
</dbReference>
<keyword evidence="8" id="KW-1133">Transmembrane helix</keyword>
<evidence type="ECO:0000256" key="5">
    <source>
        <dbReference type="ARBA" id="ARBA00023004"/>
    </source>
</evidence>
<dbReference type="EMBL" id="CAJOBO010000418">
    <property type="protein sequence ID" value="CAF4216733.1"/>
    <property type="molecule type" value="Genomic_DNA"/>
</dbReference>
<feature type="transmembrane region" description="Helical" evidence="8">
    <location>
        <begin position="517"/>
        <end position="538"/>
    </location>
</feature>
<organism evidence="10 11">
    <name type="scientific">Rotaria socialis</name>
    <dbReference type="NCBI Taxonomy" id="392032"/>
    <lineage>
        <taxon>Eukaryota</taxon>
        <taxon>Metazoa</taxon>
        <taxon>Spiralia</taxon>
        <taxon>Gnathifera</taxon>
        <taxon>Rotifera</taxon>
        <taxon>Eurotatoria</taxon>
        <taxon>Bdelloidea</taxon>
        <taxon>Philodinida</taxon>
        <taxon>Philodinidae</taxon>
        <taxon>Rotaria</taxon>
    </lineage>
</organism>
<accession>A0A820CFD9</accession>
<dbReference type="InterPro" id="IPR017972">
    <property type="entry name" value="Cyt_P450_CS"/>
</dbReference>
<dbReference type="GO" id="GO:0005506">
    <property type="term" value="F:iron ion binding"/>
    <property type="evidence" value="ECO:0007669"/>
    <property type="project" value="InterPro"/>
</dbReference>
<evidence type="ECO:0000313" key="10">
    <source>
        <dbReference type="EMBL" id="CAF4216733.1"/>
    </source>
</evidence>
<feature type="chain" id="PRO_5032872354" description="Cytochrome P450" evidence="9">
    <location>
        <begin position="25"/>
        <end position="716"/>
    </location>
</feature>
<reference evidence="10" key="1">
    <citation type="submission" date="2021-02" db="EMBL/GenBank/DDBJ databases">
        <authorList>
            <person name="Nowell W R."/>
        </authorList>
    </citation>
    <scope>NUCLEOTIDE SEQUENCE</scope>
</reference>
<dbReference type="PROSITE" id="PS00086">
    <property type="entry name" value="CYTOCHROME_P450"/>
    <property type="match status" value="1"/>
</dbReference>
<evidence type="ECO:0008006" key="12">
    <source>
        <dbReference type="Google" id="ProtNLM"/>
    </source>
</evidence>
<keyword evidence="6" id="KW-0503">Monooxygenase</keyword>
<evidence type="ECO:0000256" key="8">
    <source>
        <dbReference type="SAM" id="Phobius"/>
    </source>
</evidence>
<dbReference type="GO" id="GO:0004497">
    <property type="term" value="F:monooxygenase activity"/>
    <property type="evidence" value="ECO:0007669"/>
    <property type="project" value="UniProtKB-KW"/>
</dbReference>
<evidence type="ECO:0000313" key="11">
    <source>
        <dbReference type="Proteomes" id="UP000663851"/>
    </source>
</evidence>
<keyword evidence="8" id="KW-0472">Membrane</keyword>
<name>A0A820CFD9_9BILA</name>
<evidence type="ECO:0000256" key="4">
    <source>
        <dbReference type="ARBA" id="ARBA00023002"/>
    </source>
</evidence>
<keyword evidence="9" id="KW-0732">Signal</keyword>
<comment type="caution">
    <text evidence="10">The sequence shown here is derived from an EMBL/GenBank/DDBJ whole genome shotgun (WGS) entry which is preliminary data.</text>
</comment>
<protein>
    <recommendedName>
        <fullName evidence="12">Cytochrome P450</fullName>
    </recommendedName>
</protein>
<evidence type="ECO:0000256" key="6">
    <source>
        <dbReference type="ARBA" id="ARBA00023033"/>
    </source>
</evidence>
<dbReference type="InterPro" id="IPR001128">
    <property type="entry name" value="Cyt_P450"/>
</dbReference>
<keyword evidence="5 7" id="KW-0408">Iron</keyword>
<feature type="binding site" description="axial binding residue" evidence="7">
    <location>
        <position position="663"/>
    </location>
    <ligand>
        <name>heme</name>
        <dbReference type="ChEBI" id="CHEBI:30413"/>
    </ligand>
    <ligandPart>
        <name>Fe</name>
        <dbReference type="ChEBI" id="CHEBI:18248"/>
    </ligandPart>
</feature>
<dbReference type="PANTHER" id="PTHR24291:SF50">
    <property type="entry name" value="BIFUNCTIONAL ALBAFLAVENONE MONOOXYGENASE_TERPENE SYNTHASE"/>
    <property type="match status" value="1"/>
</dbReference>
<evidence type="ECO:0000256" key="1">
    <source>
        <dbReference type="ARBA" id="ARBA00010617"/>
    </source>
</evidence>
<dbReference type="InterPro" id="IPR036396">
    <property type="entry name" value="Cyt_P450_sf"/>
</dbReference>
<evidence type="ECO:0000256" key="9">
    <source>
        <dbReference type="SAM" id="SignalP"/>
    </source>
</evidence>